<evidence type="ECO:0000256" key="1">
    <source>
        <dbReference type="ARBA" id="ARBA00001526"/>
    </source>
</evidence>
<dbReference type="EMBL" id="CP015405">
    <property type="protein sequence ID" value="ANU78195.2"/>
    <property type="molecule type" value="Genomic_DNA"/>
</dbReference>
<reference evidence="8" key="1">
    <citation type="submission" date="2017-04" db="EMBL/GenBank/DDBJ databases">
        <title>Complete Genome Sequences of Twelve Strains of a Stable Defined Moderately Diverse Mouse Microbiota 2 (sDMDMm2).</title>
        <authorList>
            <person name="Uchimura Y."/>
            <person name="Wyss M."/>
            <person name="Brugiroux S."/>
            <person name="Limenitakis J.P."/>
            <person name="Stecher B."/>
            <person name="McCoy K.D."/>
            <person name="Macpherson A.J."/>
        </authorList>
    </citation>
    <scope>NUCLEOTIDE SEQUENCE</scope>
    <source>
        <strain evidence="8">YL58</strain>
    </source>
</reference>
<dbReference type="PANTHER" id="PTHR30627:SF6">
    <property type="entry name" value="BETA-LACTAMASE YBXI-RELATED"/>
    <property type="match status" value="1"/>
</dbReference>
<protein>
    <recommendedName>
        <fullName evidence="3">beta-lactamase</fullName>
        <ecNumber evidence="3">3.5.2.6</ecNumber>
    </recommendedName>
</protein>
<dbReference type="Proteomes" id="UP000092574">
    <property type="component" value="Chromosome"/>
</dbReference>
<dbReference type="Pfam" id="PF00905">
    <property type="entry name" value="Transpeptidase"/>
    <property type="match status" value="1"/>
</dbReference>
<evidence type="ECO:0000256" key="3">
    <source>
        <dbReference type="ARBA" id="ARBA00012865"/>
    </source>
</evidence>
<evidence type="ECO:0000256" key="4">
    <source>
        <dbReference type="ARBA" id="ARBA00022729"/>
    </source>
</evidence>
<dbReference type="SUPFAM" id="SSF56601">
    <property type="entry name" value="beta-lactamase/transpeptidase-like"/>
    <property type="match status" value="1"/>
</dbReference>
<dbReference type="InterPro" id="IPR001460">
    <property type="entry name" value="PCN-bd_Tpept"/>
</dbReference>
<dbReference type="GO" id="GO:0005886">
    <property type="term" value="C:plasma membrane"/>
    <property type="evidence" value="ECO:0007669"/>
    <property type="project" value="TreeGrafter"/>
</dbReference>
<keyword evidence="5 8" id="KW-0378">Hydrolase</keyword>
<dbReference type="GO" id="GO:0008658">
    <property type="term" value="F:penicillin binding"/>
    <property type="evidence" value="ECO:0007669"/>
    <property type="project" value="InterPro"/>
</dbReference>
<dbReference type="PANTHER" id="PTHR30627">
    <property type="entry name" value="PEPTIDOGLYCAN D,D-TRANSPEPTIDASE"/>
    <property type="match status" value="1"/>
</dbReference>
<dbReference type="InterPro" id="IPR050515">
    <property type="entry name" value="Beta-lactam/transpept"/>
</dbReference>
<evidence type="ECO:0000256" key="5">
    <source>
        <dbReference type="ARBA" id="ARBA00022801"/>
    </source>
</evidence>
<name>A0A1C7IF31_9FIRM</name>
<evidence type="ECO:0000313" key="9">
    <source>
        <dbReference type="Proteomes" id="UP000092574"/>
    </source>
</evidence>
<evidence type="ECO:0000259" key="7">
    <source>
        <dbReference type="Pfam" id="PF00905"/>
    </source>
</evidence>
<dbReference type="STRING" id="1796616.A4V09_22070"/>
<organism evidence="8 9">
    <name type="scientific">Blautia pseudococcoides</name>
    <dbReference type="NCBI Taxonomy" id="1796616"/>
    <lineage>
        <taxon>Bacteria</taxon>
        <taxon>Bacillati</taxon>
        <taxon>Bacillota</taxon>
        <taxon>Clostridia</taxon>
        <taxon>Lachnospirales</taxon>
        <taxon>Lachnospiraceae</taxon>
        <taxon>Blautia</taxon>
    </lineage>
</organism>
<dbReference type="GO" id="GO:0071555">
    <property type="term" value="P:cell wall organization"/>
    <property type="evidence" value="ECO:0007669"/>
    <property type="project" value="TreeGrafter"/>
</dbReference>
<dbReference type="OrthoDB" id="9762883at2"/>
<sequence>MQQSDSTPQENDDIKSPTFETLDLSSIFNGINGCAILFDPQNDQYSFYNQELCEQEVSPYSTFKIISTLAGLQNEVITNEVSTINYNGTQYAIPEWNGNLTLETAFQTSCIWYFRQIIDAVGADEIAKELNVLSYGNCDISEWNGNGENPVEELNGFWLNSSLKISPLEQVQVLSKIFEKESNYSEKNIAILKNIMLVNETDSQKIYGKTGSGSNGDAWFVGFSEKQGKKQYFAIYLNDNAKKETINGNTAKELTLKITTTES</sequence>
<gene>
    <name evidence="8" type="ORF">A4V09_22070</name>
</gene>
<keyword evidence="6" id="KW-0046">Antibiotic resistance</keyword>
<keyword evidence="4" id="KW-0732">Signal</keyword>
<dbReference type="GO" id="GO:0008800">
    <property type="term" value="F:beta-lactamase activity"/>
    <property type="evidence" value="ECO:0007669"/>
    <property type="project" value="UniProtKB-EC"/>
</dbReference>
<feature type="domain" description="Penicillin-binding protein transpeptidase" evidence="7">
    <location>
        <begin position="38"/>
        <end position="253"/>
    </location>
</feature>
<evidence type="ECO:0000313" key="8">
    <source>
        <dbReference type="EMBL" id="ANU78195.2"/>
    </source>
</evidence>
<dbReference type="EC" id="3.5.2.6" evidence="3"/>
<comment type="catalytic activity">
    <reaction evidence="1">
        <text>a beta-lactam + H2O = a substituted beta-amino acid</text>
        <dbReference type="Rhea" id="RHEA:20401"/>
        <dbReference type="ChEBI" id="CHEBI:15377"/>
        <dbReference type="ChEBI" id="CHEBI:35627"/>
        <dbReference type="ChEBI" id="CHEBI:140347"/>
        <dbReference type="EC" id="3.5.2.6"/>
    </reaction>
</comment>
<dbReference type="InterPro" id="IPR012338">
    <property type="entry name" value="Beta-lactam/transpept-like"/>
</dbReference>
<accession>A0A1C7IF31</accession>
<evidence type="ECO:0000256" key="6">
    <source>
        <dbReference type="ARBA" id="ARBA00023251"/>
    </source>
</evidence>
<comment type="similarity">
    <text evidence="2">Belongs to the class-D beta-lactamase family.</text>
</comment>
<dbReference type="GO" id="GO:0046677">
    <property type="term" value="P:response to antibiotic"/>
    <property type="evidence" value="ECO:0007669"/>
    <property type="project" value="UniProtKB-KW"/>
</dbReference>
<proteinExistence type="inferred from homology"/>
<evidence type="ECO:0000256" key="2">
    <source>
        <dbReference type="ARBA" id="ARBA00007898"/>
    </source>
</evidence>
<dbReference type="AlphaFoldDB" id="A0A1C7IF31"/>
<keyword evidence="9" id="KW-1185">Reference proteome</keyword>
<dbReference type="KEGG" id="byl:A4V09_22070"/>
<dbReference type="Gene3D" id="3.40.710.10">
    <property type="entry name" value="DD-peptidase/beta-lactamase superfamily"/>
    <property type="match status" value="1"/>
</dbReference>